<name>A0A080ZJT8_PHYNI</name>
<dbReference type="Proteomes" id="UP000028582">
    <property type="component" value="Unassembled WGS sequence"/>
</dbReference>
<accession>A0A080ZJT8</accession>
<evidence type="ECO:0000313" key="2">
    <source>
        <dbReference type="EMBL" id="ETO66899.1"/>
    </source>
</evidence>
<evidence type="ECO:0000313" key="3">
    <source>
        <dbReference type="Proteomes" id="UP000028582"/>
    </source>
</evidence>
<dbReference type="EMBL" id="ANJA01002969">
    <property type="protein sequence ID" value="ETO66899.1"/>
    <property type="molecule type" value="Genomic_DNA"/>
</dbReference>
<dbReference type="AlphaFoldDB" id="A0A080ZJT8"/>
<gene>
    <name evidence="2" type="ORF">F444_16044</name>
</gene>
<reference evidence="2 3" key="1">
    <citation type="submission" date="2013-11" db="EMBL/GenBank/DDBJ databases">
        <title>The Genome Sequence of Phytophthora parasitica P1976.</title>
        <authorList>
            <consortium name="The Broad Institute Genomics Platform"/>
            <person name="Russ C."/>
            <person name="Tyler B."/>
            <person name="Panabieres F."/>
            <person name="Shan W."/>
            <person name="Tripathy S."/>
            <person name="Grunwald N."/>
            <person name="Machado M."/>
            <person name="Johnson C.S."/>
            <person name="Walker B."/>
            <person name="Young S."/>
            <person name="Zeng Q."/>
            <person name="Gargeya S."/>
            <person name="Fitzgerald M."/>
            <person name="Haas B."/>
            <person name="Abouelleil A."/>
            <person name="Allen A.W."/>
            <person name="Alvarado L."/>
            <person name="Arachchi H.M."/>
            <person name="Berlin A.M."/>
            <person name="Chapman S.B."/>
            <person name="Gainer-Dewar J."/>
            <person name="Goldberg J."/>
            <person name="Griggs A."/>
            <person name="Gujja S."/>
            <person name="Hansen M."/>
            <person name="Howarth C."/>
            <person name="Imamovic A."/>
            <person name="Ireland A."/>
            <person name="Larimer J."/>
            <person name="McCowan C."/>
            <person name="Murphy C."/>
            <person name="Pearson M."/>
            <person name="Poon T.W."/>
            <person name="Priest M."/>
            <person name="Roberts A."/>
            <person name="Saif S."/>
            <person name="Shea T."/>
            <person name="Sisk P."/>
            <person name="Sykes S."/>
            <person name="Wortman J."/>
            <person name="Nusbaum C."/>
            <person name="Birren B."/>
        </authorList>
    </citation>
    <scope>NUCLEOTIDE SEQUENCE [LARGE SCALE GENOMIC DNA]</scope>
    <source>
        <strain evidence="2 3">P1976</strain>
    </source>
</reference>
<evidence type="ECO:0000256" key="1">
    <source>
        <dbReference type="SAM" id="MobiDB-lite"/>
    </source>
</evidence>
<feature type="region of interest" description="Disordered" evidence="1">
    <location>
        <begin position="177"/>
        <end position="198"/>
    </location>
</feature>
<protein>
    <recommendedName>
        <fullName evidence="4">Retrotransposon gag domain-containing protein</fullName>
    </recommendedName>
</protein>
<sequence length="198" mass="22400">MPTYHGRPHESVDEFIFRAKLFMQGKCIDFANPHNGPRVVAMLAANFRDGAASWYHAKVMVEHVAYRSIEELHATLTTEFVPLDQQFRLRAELRKSQIHGMHAIDQVDHFCEGLKSETTKEVISGSLQQSRDAAMSVPEGPTPMDLSVMDSRQIDKRTCRERNSCFYCKKGDHRIANCPSRNGQSDGHKQGNGLARQT</sequence>
<organism evidence="2 3">
    <name type="scientific">Phytophthora nicotianae P1976</name>
    <dbReference type="NCBI Taxonomy" id="1317066"/>
    <lineage>
        <taxon>Eukaryota</taxon>
        <taxon>Sar</taxon>
        <taxon>Stramenopiles</taxon>
        <taxon>Oomycota</taxon>
        <taxon>Peronosporomycetes</taxon>
        <taxon>Peronosporales</taxon>
        <taxon>Peronosporaceae</taxon>
        <taxon>Phytophthora</taxon>
    </lineage>
</organism>
<evidence type="ECO:0008006" key="4">
    <source>
        <dbReference type="Google" id="ProtNLM"/>
    </source>
</evidence>
<dbReference type="OrthoDB" id="165129at2759"/>
<comment type="caution">
    <text evidence="2">The sequence shown here is derived from an EMBL/GenBank/DDBJ whole genome shotgun (WGS) entry which is preliminary data.</text>
</comment>
<proteinExistence type="predicted"/>